<dbReference type="KEGG" id="jeh:EJN90_09300"/>
<dbReference type="InterPro" id="IPR052967">
    <property type="entry name" value="Stress_Response_Assoc"/>
</dbReference>
<evidence type="ECO:0000313" key="4">
    <source>
        <dbReference type="Proteomes" id="UP000273326"/>
    </source>
</evidence>
<proteinExistence type="predicted"/>
<feature type="compositionally biased region" description="Acidic residues" evidence="1">
    <location>
        <begin position="294"/>
        <end position="315"/>
    </location>
</feature>
<dbReference type="OrthoDB" id="2334846at2"/>
<feature type="region of interest" description="Disordered" evidence="1">
    <location>
        <begin position="274"/>
        <end position="315"/>
    </location>
</feature>
<dbReference type="PANTHER" id="PTHR38463">
    <property type="entry name" value="STRESS RESPONSE PROTEIN YSNF"/>
    <property type="match status" value="1"/>
</dbReference>
<dbReference type="InterPro" id="IPR019060">
    <property type="entry name" value="DUF2382"/>
</dbReference>
<dbReference type="RefSeq" id="WP_126110589.1">
    <property type="nucleotide sequence ID" value="NZ_CP034465.1"/>
</dbReference>
<evidence type="ECO:0000256" key="1">
    <source>
        <dbReference type="SAM" id="MobiDB-lite"/>
    </source>
</evidence>
<reference evidence="4" key="1">
    <citation type="submission" date="2018-12" db="EMBL/GenBank/DDBJ databases">
        <title>Complete genome sequencing of Jeotgalibaca sp. H21T32.</title>
        <authorList>
            <person name="Bae J.-W."/>
            <person name="Lee S.-Y."/>
        </authorList>
    </citation>
    <scope>NUCLEOTIDE SEQUENCE [LARGE SCALE GENOMIC DNA]</scope>
    <source>
        <strain evidence="4">H21T32</strain>
    </source>
</reference>
<feature type="domain" description="DUF2382" evidence="2">
    <location>
        <begin position="184"/>
        <end position="296"/>
    </location>
</feature>
<gene>
    <name evidence="3" type="ORF">EJN90_09300</name>
</gene>
<evidence type="ECO:0000259" key="2">
    <source>
        <dbReference type="Pfam" id="PF09557"/>
    </source>
</evidence>
<dbReference type="Pfam" id="PF09557">
    <property type="entry name" value="DUF2382"/>
    <property type="match status" value="1"/>
</dbReference>
<dbReference type="PANTHER" id="PTHR38463:SF1">
    <property type="entry name" value="STRESS RESPONSE PROTEIN YSNF"/>
    <property type="match status" value="1"/>
</dbReference>
<sequence length="315" mass="36103">MNRIVEGSYVRVDDALRAVERLRDQGYSKNSITLIANESVRNSIPYTMDAEVTTDTDMRDNVHDDDRSLWEKIKDAFTMDDDYDVNRYDDPEYNTDDDPLFEYRSDIEQGNILLLIDEDASRNTTVDTTLTDDTRATDPLLTEDMDVDVNATDPLLTEDVDMDPTVPAPPLDDDYLTDENEETIRLREERLDVGTQEVQTGEVRLGKHVTEETETIDVPVTHEEVIVERHPVRDSHSTDETITDIDGTEEVVIPVTEEQVNVQKHTDVVEEVDVRKEKVTEQKKVSDTVRKEELDIDSSGDVRIEDEDEDLNRPL</sequence>
<feature type="region of interest" description="Disordered" evidence="1">
    <location>
        <begin position="157"/>
        <end position="176"/>
    </location>
</feature>
<organism evidence="3 4">
    <name type="scientific">Jeotgalibaca ciconiae</name>
    <dbReference type="NCBI Taxonomy" id="2496265"/>
    <lineage>
        <taxon>Bacteria</taxon>
        <taxon>Bacillati</taxon>
        <taxon>Bacillota</taxon>
        <taxon>Bacilli</taxon>
        <taxon>Lactobacillales</taxon>
        <taxon>Carnobacteriaceae</taxon>
        <taxon>Jeotgalibaca</taxon>
    </lineage>
</organism>
<protein>
    <submittedName>
        <fullName evidence="3">DUF2382 domain-containing protein</fullName>
    </submittedName>
</protein>
<name>A0A3S9HBT8_9LACT</name>
<feature type="compositionally biased region" description="Basic and acidic residues" evidence="1">
    <location>
        <begin position="274"/>
        <end position="293"/>
    </location>
</feature>
<accession>A0A3S9HBT8</accession>
<dbReference type="Proteomes" id="UP000273326">
    <property type="component" value="Chromosome"/>
</dbReference>
<keyword evidence="4" id="KW-1185">Reference proteome</keyword>
<dbReference type="NCBIfam" id="TIGR02271">
    <property type="entry name" value="YsnF/AvaK domain"/>
    <property type="match status" value="1"/>
</dbReference>
<evidence type="ECO:0000313" key="3">
    <source>
        <dbReference type="EMBL" id="AZP04817.1"/>
    </source>
</evidence>
<dbReference type="AlphaFoldDB" id="A0A3S9HBT8"/>
<dbReference type="EMBL" id="CP034465">
    <property type="protein sequence ID" value="AZP04817.1"/>
    <property type="molecule type" value="Genomic_DNA"/>
</dbReference>